<evidence type="ECO:0008006" key="3">
    <source>
        <dbReference type="Google" id="ProtNLM"/>
    </source>
</evidence>
<dbReference type="SUPFAM" id="SSF51197">
    <property type="entry name" value="Clavaminate synthase-like"/>
    <property type="match status" value="1"/>
</dbReference>
<dbReference type="AlphaFoldDB" id="A0AA39V1N9"/>
<comment type="caution">
    <text evidence="1">The sequence shown here is derived from an EMBL/GenBank/DDBJ whole genome shotgun (WGS) entry which is preliminary data.</text>
</comment>
<evidence type="ECO:0000313" key="1">
    <source>
        <dbReference type="EMBL" id="KAK0512503.1"/>
    </source>
</evidence>
<protein>
    <recommendedName>
        <fullName evidence="3">Non-haem dioxygenase N-terminal domain-containing protein</fullName>
    </recommendedName>
</protein>
<sequence>MTLATVDLSLFKSGRDHGFVKLVGHGISNAAISQSFGWSKSFFQLRPSQVQNEDLRDAREHFDQGSPNDYQYPTRWPPERELPGFRGFMEAFFEVLEGVAADLMAALELAFGLPQGVFVDLITHPRELLKLNKSKWGT</sequence>
<reference evidence="1" key="1">
    <citation type="submission" date="2023-03" db="EMBL/GenBank/DDBJ databases">
        <title>Complete genome of Cladonia borealis.</title>
        <authorList>
            <person name="Park H."/>
        </authorList>
    </citation>
    <scope>NUCLEOTIDE SEQUENCE</scope>
    <source>
        <strain evidence="1">ANT050790</strain>
    </source>
</reference>
<accession>A0AA39V1N9</accession>
<feature type="non-terminal residue" evidence="1">
    <location>
        <position position="138"/>
    </location>
</feature>
<dbReference type="Gene3D" id="2.60.120.330">
    <property type="entry name" value="B-lactam Antibiotic, Isopenicillin N Synthase, Chain"/>
    <property type="match status" value="1"/>
</dbReference>
<dbReference type="InterPro" id="IPR027443">
    <property type="entry name" value="IPNS-like_sf"/>
</dbReference>
<name>A0AA39V1N9_9LECA</name>
<dbReference type="Proteomes" id="UP001166286">
    <property type="component" value="Unassembled WGS sequence"/>
</dbReference>
<organism evidence="1 2">
    <name type="scientific">Cladonia borealis</name>
    <dbReference type="NCBI Taxonomy" id="184061"/>
    <lineage>
        <taxon>Eukaryota</taxon>
        <taxon>Fungi</taxon>
        <taxon>Dikarya</taxon>
        <taxon>Ascomycota</taxon>
        <taxon>Pezizomycotina</taxon>
        <taxon>Lecanoromycetes</taxon>
        <taxon>OSLEUM clade</taxon>
        <taxon>Lecanoromycetidae</taxon>
        <taxon>Lecanorales</taxon>
        <taxon>Lecanorineae</taxon>
        <taxon>Cladoniaceae</taxon>
        <taxon>Cladonia</taxon>
    </lineage>
</organism>
<keyword evidence="2" id="KW-1185">Reference proteome</keyword>
<gene>
    <name evidence="1" type="ORF">JMJ35_005631</name>
</gene>
<proteinExistence type="predicted"/>
<dbReference type="EMBL" id="JAFEKC020000010">
    <property type="protein sequence ID" value="KAK0512503.1"/>
    <property type="molecule type" value="Genomic_DNA"/>
</dbReference>
<evidence type="ECO:0000313" key="2">
    <source>
        <dbReference type="Proteomes" id="UP001166286"/>
    </source>
</evidence>